<reference evidence="1 2" key="1">
    <citation type="journal article" date="2023" name="BMC Biol.">
        <title>The compact genome of the sponge Oopsacas minuta (Hexactinellida) is lacking key metazoan core genes.</title>
        <authorList>
            <person name="Santini S."/>
            <person name="Schenkelaars Q."/>
            <person name="Jourda C."/>
            <person name="Duchesne M."/>
            <person name="Belahbib H."/>
            <person name="Rocher C."/>
            <person name="Selva M."/>
            <person name="Riesgo A."/>
            <person name="Vervoort M."/>
            <person name="Leys S.P."/>
            <person name="Kodjabachian L."/>
            <person name="Le Bivic A."/>
            <person name="Borchiellini C."/>
            <person name="Claverie J.M."/>
            <person name="Renard E."/>
        </authorList>
    </citation>
    <scope>NUCLEOTIDE SEQUENCE [LARGE SCALE GENOMIC DNA]</scope>
    <source>
        <strain evidence="1">SPO-2</strain>
    </source>
</reference>
<dbReference type="AlphaFoldDB" id="A0AAV7JR91"/>
<evidence type="ECO:0000313" key="1">
    <source>
        <dbReference type="EMBL" id="KAI6651411.1"/>
    </source>
</evidence>
<proteinExistence type="predicted"/>
<accession>A0AAV7JR91</accession>
<gene>
    <name evidence="1" type="ORF">LOD99_5218</name>
</gene>
<protein>
    <submittedName>
        <fullName evidence="1">Uncharacterized protein</fullName>
    </submittedName>
</protein>
<dbReference type="Proteomes" id="UP001165289">
    <property type="component" value="Unassembled WGS sequence"/>
</dbReference>
<keyword evidence="2" id="KW-1185">Reference proteome</keyword>
<name>A0AAV7JR91_9METZ</name>
<organism evidence="1 2">
    <name type="scientific">Oopsacas minuta</name>
    <dbReference type="NCBI Taxonomy" id="111878"/>
    <lineage>
        <taxon>Eukaryota</taxon>
        <taxon>Metazoa</taxon>
        <taxon>Porifera</taxon>
        <taxon>Hexactinellida</taxon>
        <taxon>Hexasterophora</taxon>
        <taxon>Lyssacinosida</taxon>
        <taxon>Leucopsacidae</taxon>
        <taxon>Oopsacas</taxon>
    </lineage>
</organism>
<dbReference type="EMBL" id="JAKMXF010000304">
    <property type="protein sequence ID" value="KAI6651411.1"/>
    <property type="molecule type" value="Genomic_DNA"/>
</dbReference>
<evidence type="ECO:0000313" key="2">
    <source>
        <dbReference type="Proteomes" id="UP001165289"/>
    </source>
</evidence>
<sequence>MIFLLKQRSPLYLKKTMKNLKILHRNIFALLRVTIYSQNINVSNFKAVCEEIYLFLLDHYPWVSITPTVHKFLAHTLSIHRSEDNHGLKIFSEEGLEQAHKQIRRFSEYLSQKSDTLLEMKDIFSQIYVIV</sequence>
<comment type="caution">
    <text evidence="1">The sequence shown here is derived from an EMBL/GenBank/DDBJ whole genome shotgun (WGS) entry which is preliminary data.</text>
</comment>